<dbReference type="InterPro" id="IPR022385">
    <property type="entry name" value="Rhs_assc_core"/>
</dbReference>
<evidence type="ECO:0000256" key="2">
    <source>
        <dbReference type="SAM" id="MobiDB-lite"/>
    </source>
</evidence>
<dbReference type="HOGENOM" id="CLU_001218_1_7_6"/>
<dbReference type="PANTHER" id="PTHR32305:SF15">
    <property type="entry name" value="PROTEIN RHSA-RELATED"/>
    <property type="match status" value="1"/>
</dbReference>
<dbReference type="InterPro" id="IPR045351">
    <property type="entry name" value="DUF6531"/>
</dbReference>
<dbReference type="Pfam" id="PF25023">
    <property type="entry name" value="TEN_YD-shell"/>
    <property type="match status" value="4"/>
</dbReference>
<feature type="domain" description="Teneurin-like YD-shell" evidence="4">
    <location>
        <begin position="1323"/>
        <end position="1411"/>
    </location>
</feature>
<feature type="compositionally biased region" description="Basic and acidic residues" evidence="2">
    <location>
        <begin position="1550"/>
        <end position="1565"/>
    </location>
</feature>
<gene>
    <name evidence="5" type="ORF">XPG1_0243</name>
</gene>
<protein>
    <submittedName>
        <fullName evidence="5">Uncharacterized protein</fullName>
    </submittedName>
</protein>
<dbReference type="InterPro" id="IPR006530">
    <property type="entry name" value="YD"/>
</dbReference>
<dbReference type="KEGG" id="xpo:XPG1_0243"/>
<dbReference type="NCBIfam" id="TIGR03696">
    <property type="entry name" value="Rhs_assc_core"/>
    <property type="match status" value="1"/>
</dbReference>
<dbReference type="PANTHER" id="PTHR32305">
    <property type="match status" value="1"/>
</dbReference>
<dbReference type="Gene3D" id="2.180.10.10">
    <property type="entry name" value="RHS repeat-associated core"/>
    <property type="match status" value="2"/>
</dbReference>
<feature type="compositionally biased region" description="Low complexity" evidence="2">
    <location>
        <begin position="121"/>
        <end position="142"/>
    </location>
</feature>
<evidence type="ECO:0000259" key="3">
    <source>
        <dbReference type="Pfam" id="PF20148"/>
    </source>
</evidence>
<dbReference type="Proteomes" id="UP000032735">
    <property type="component" value="Chromosome"/>
</dbReference>
<feature type="domain" description="Teneurin-like YD-shell" evidence="4">
    <location>
        <begin position="671"/>
        <end position="810"/>
    </location>
</feature>
<dbReference type="InterPro" id="IPR056823">
    <property type="entry name" value="TEN-like_YD-shell"/>
</dbReference>
<evidence type="ECO:0000256" key="1">
    <source>
        <dbReference type="ARBA" id="ARBA00022737"/>
    </source>
</evidence>
<keyword evidence="1" id="KW-0677">Repeat</keyword>
<evidence type="ECO:0000313" key="6">
    <source>
        <dbReference type="Proteomes" id="UP000032735"/>
    </source>
</evidence>
<feature type="compositionally biased region" description="Basic and acidic residues" evidence="2">
    <location>
        <begin position="81"/>
        <end position="94"/>
    </location>
</feature>
<sequence length="1565" mass="177594">MSDSMIVTPDSADVRAEKYCKEFNIRTQAEAEQALNNVDTLYRQSSRFYGDYGADPELDVDYNQLDADFTAQEFKETAQHTVDKFKSGEFPKQEWEEEEEEDDHPQPNAALPAKARDDSPTGTGNTTGIITAQAASSSGSATEANPIPKAETPEEKNWQTKAWDAMVEAKNDVVDWAKEKAINHVEGLKHPVERAKGQVKGAYNVVVDTVESYIQGAYFESAKDAEDSARWLEIYGETEKAKTVREVAVLQKKQSGEFNLNDWKATSSNRAQEAGIFDVKVIEAIGLPSGKNRVLQNGADELASAANKAERKVLTEDVKAADGAKIEGQSTKTNTPSHDKPQNAKEDPVDNKSTDKDGSCTGICKTESEPVDMATGDFLQVWPVIAIPGLLPITLTRTYRSTAKLNGLFGAKWADDWSRQLVLSDGKVNFTDADGVIYDFNTPDNTVLARNQHIPHFLLTGELKGELQLTDRRAQLSYHFNHAVGNLRRLSAITDRRQNAIRFIYDKQARLIEVTRTDGFRLVLGYQGQQLQSVDYLEQQKQQRLVTCHYDPQGYLHECDVFQHNHLWHEYDAQGRMTRWHDTDQTDFYLTYDERGRVISTDSPSGYWHDRFRYDDHARITTYLDGEGGESHYHYDPNGLVIREVDPLGRITRRQWRHSQIVWEADPAGGITTFDYNPDGALTAVKLPTGDTFAYGYDEHGQLIDSVLPTGERWQFHYDEQGNLTTLTNPLGHQEAYQYGSHGELRQRLLPDGRQWHYAYDEKQRLAAVMTPDGQTTGLQLDELGRLRQFTDALKQQTHYRYSDSHASLNGSLTEVELPDGVTQQLAYDSERRVVAVTDGEGRTTRYTYGAFDLLSQVIRPDGTVLHFGYDRLTRLNSVTASTGETYRYERDAAGQIIRETDFTGRTLDYQYDKLGRRTQTQYPDGQQLRWHYNAHGQLIREESWQPTEGALTLTATTRYEYNPRHQLVKATNADAVVEYEYDKSTGLPTCERINGRAITREWDSLSGRPVSENLDGHTLHFGYNATGALNHFRLNQHAPLTLQHDVLGRETVRESANGFILASRYTATGLLAHQAAGQATAFFRETQAQQDPHFPPQGTAVNRSWQYDRAHNVRVIDDSRWGQTRYRYNANDQILHSLFAGARPHEEQFSYDANGNLNQHLPIDTRGAVGQITQRQKAGRVVQQGDIRYRYDDNGRLVEKTEQRDGFRPQIWRYRWDTQNQLTHVETPDGSRWQYFYDAFGRRIRKLKVRDGKLTAINLQRWLAGKPDLAPRTDAIMGQDYLWSGDQLIEEVPIDADGTPVEDQRVRWLYEPGSLTPSARYEKGKLHYVVSDHQGTVREMFNENGTLVWAQRLTTWGKAEKSQVIASNDPDYHVGCPFRFLGQYFDEESGLYYNRHRYYSPETGQYISPDPIGLLGGLNPYGYVHNPVGWVDPWGLSGTDATGRPLSSPNYSVWYQTEIPEELHSGSRSSHFRNANGQLYDTIRNNPELKSKLPAEVVNHVQPGARGGFKGSSPPGHSWHHNAQDPTKIELIPRPQHQAPGEVQKSLHPKQEGGFKKLQDKSCK</sequence>
<feature type="domain" description="DUF6531" evidence="3">
    <location>
        <begin position="369"/>
        <end position="440"/>
    </location>
</feature>
<feature type="region of interest" description="Disordered" evidence="2">
    <location>
        <begin position="320"/>
        <end position="362"/>
    </location>
</feature>
<dbReference type="Pfam" id="PF20148">
    <property type="entry name" value="DUF6531"/>
    <property type="match status" value="1"/>
</dbReference>
<proteinExistence type="predicted"/>
<dbReference type="RefSeq" id="WP_157879411.1">
    <property type="nucleotide sequence ID" value="NZ_FO704551.1"/>
</dbReference>
<feature type="domain" description="Teneurin-like YD-shell" evidence="4">
    <location>
        <begin position="1120"/>
        <end position="1255"/>
    </location>
</feature>
<organism evidence="5 6">
    <name type="scientific">Xenorhabdus poinarii G6</name>
    <dbReference type="NCBI Taxonomy" id="1354304"/>
    <lineage>
        <taxon>Bacteria</taxon>
        <taxon>Pseudomonadati</taxon>
        <taxon>Pseudomonadota</taxon>
        <taxon>Gammaproteobacteria</taxon>
        <taxon>Enterobacterales</taxon>
        <taxon>Morganellaceae</taxon>
        <taxon>Xenorhabdus</taxon>
    </lineage>
</organism>
<dbReference type="STRING" id="1354304.XPG1_0243"/>
<dbReference type="InterPro" id="IPR050708">
    <property type="entry name" value="T6SS_VgrG/RHS"/>
</dbReference>
<evidence type="ECO:0000259" key="4">
    <source>
        <dbReference type="Pfam" id="PF25023"/>
    </source>
</evidence>
<feature type="region of interest" description="Disordered" evidence="2">
    <location>
        <begin position="1503"/>
        <end position="1565"/>
    </location>
</feature>
<reference evidence="5 6" key="1">
    <citation type="submission" date="2013-07" db="EMBL/GenBank/DDBJ databases">
        <authorList>
            <person name="Genoscope - CEA"/>
        </authorList>
    </citation>
    <scope>NUCLEOTIDE SEQUENCE [LARGE SCALE GENOMIC DNA]</scope>
    <source>
        <strain evidence="5 6">G6</strain>
    </source>
</reference>
<keyword evidence="6" id="KW-1185">Reference proteome</keyword>
<name>A0A068QY62_9GAMM</name>
<accession>A0A068QY62</accession>
<feature type="region of interest" description="Disordered" evidence="2">
    <location>
        <begin position="81"/>
        <end position="157"/>
    </location>
</feature>
<evidence type="ECO:0000313" key="5">
    <source>
        <dbReference type="EMBL" id="CDG19898.1"/>
    </source>
</evidence>
<dbReference type="OrthoDB" id="6043530at2"/>
<dbReference type="Pfam" id="PF12639">
    <property type="entry name" value="Colicin-DNase"/>
    <property type="match status" value="1"/>
</dbReference>
<feature type="domain" description="Teneurin-like YD-shell" evidence="4">
    <location>
        <begin position="822"/>
        <end position="941"/>
    </location>
</feature>
<dbReference type="EMBL" id="FO704551">
    <property type="protein sequence ID" value="CDG19898.1"/>
    <property type="molecule type" value="Genomic_DNA"/>
</dbReference>
<feature type="compositionally biased region" description="Basic and acidic residues" evidence="2">
    <location>
        <begin position="337"/>
        <end position="358"/>
    </location>
</feature>
<dbReference type="NCBIfam" id="TIGR01643">
    <property type="entry name" value="YD_repeat_2x"/>
    <property type="match status" value="9"/>
</dbReference>